<dbReference type="EMBL" id="JAMKFB020000005">
    <property type="protein sequence ID" value="KAL0193272.1"/>
    <property type="molecule type" value="Genomic_DNA"/>
</dbReference>
<name>A0ABD0R5S6_CIRMR</name>
<evidence type="ECO:0000256" key="1">
    <source>
        <dbReference type="SAM" id="MobiDB-lite"/>
    </source>
</evidence>
<gene>
    <name evidence="2" type="ORF">M9458_011568</name>
</gene>
<dbReference type="Proteomes" id="UP001529510">
    <property type="component" value="Unassembled WGS sequence"/>
</dbReference>
<dbReference type="AlphaFoldDB" id="A0ABD0R5S6"/>
<feature type="compositionally biased region" description="Basic and acidic residues" evidence="1">
    <location>
        <begin position="69"/>
        <end position="78"/>
    </location>
</feature>
<sequence length="78" mass="8529">ENLKAALSSHCASAAVPSCPEEQTESEPCSPSSLQPPENQSPPMDTLQKEEEDWRGEEGLETQAFNHSSDADHNIHLK</sequence>
<feature type="compositionally biased region" description="Polar residues" evidence="1">
    <location>
        <begin position="26"/>
        <end position="43"/>
    </location>
</feature>
<keyword evidence="3" id="KW-1185">Reference proteome</keyword>
<evidence type="ECO:0000313" key="2">
    <source>
        <dbReference type="EMBL" id="KAL0193272.1"/>
    </source>
</evidence>
<organism evidence="2 3">
    <name type="scientific">Cirrhinus mrigala</name>
    <name type="common">Mrigala</name>
    <dbReference type="NCBI Taxonomy" id="683832"/>
    <lineage>
        <taxon>Eukaryota</taxon>
        <taxon>Metazoa</taxon>
        <taxon>Chordata</taxon>
        <taxon>Craniata</taxon>
        <taxon>Vertebrata</taxon>
        <taxon>Euteleostomi</taxon>
        <taxon>Actinopterygii</taxon>
        <taxon>Neopterygii</taxon>
        <taxon>Teleostei</taxon>
        <taxon>Ostariophysi</taxon>
        <taxon>Cypriniformes</taxon>
        <taxon>Cyprinidae</taxon>
        <taxon>Labeoninae</taxon>
        <taxon>Labeonini</taxon>
        <taxon>Cirrhinus</taxon>
    </lineage>
</organism>
<evidence type="ECO:0000313" key="3">
    <source>
        <dbReference type="Proteomes" id="UP001529510"/>
    </source>
</evidence>
<comment type="caution">
    <text evidence="2">The sequence shown here is derived from an EMBL/GenBank/DDBJ whole genome shotgun (WGS) entry which is preliminary data.</text>
</comment>
<feature type="region of interest" description="Disordered" evidence="1">
    <location>
        <begin position="1"/>
        <end position="78"/>
    </location>
</feature>
<feature type="non-terminal residue" evidence="2">
    <location>
        <position position="1"/>
    </location>
</feature>
<accession>A0ABD0R5S6</accession>
<protein>
    <submittedName>
        <fullName evidence="2">Uncharacterized protein</fullName>
    </submittedName>
</protein>
<reference evidence="2 3" key="1">
    <citation type="submission" date="2024-05" db="EMBL/GenBank/DDBJ databases">
        <title>Genome sequencing and assembly of Indian major carp, Cirrhinus mrigala (Hamilton, 1822).</title>
        <authorList>
            <person name="Mohindra V."/>
            <person name="Chowdhury L.M."/>
            <person name="Lal K."/>
            <person name="Jena J.K."/>
        </authorList>
    </citation>
    <scope>NUCLEOTIDE SEQUENCE [LARGE SCALE GENOMIC DNA]</scope>
    <source>
        <strain evidence="2">CM1030</strain>
        <tissue evidence="2">Blood</tissue>
    </source>
</reference>
<proteinExistence type="predicted"/>
<feature type="non-terminal residue" evidence="2">
    <location>
        <position position="78"/>
    </location>
</feature>